<dbReference type="HAMAP" id="MF_00300">
    <property type="entry name" value="Chorismate_synth"/>
    <property type="match status" value="1"/>
</dbReference>
<evidence type="ECO:0000313" key="14">
    <source>
        <dbReference type="Proteomes" id="UP000050514"/>
    </source>
</evidence>
<feature type="binding site" evidence="11">
    <location>
        <begin position="121"/>
        <end position="123"/>
    </location>
    <ligand>
        <name>FMN</name>
        <dbReference type="ChEBI" id="CHEBI:58210"/>
    </ligand>
</feature>
<accession>A0A0P6X773</accession>
<dbReference type="GO" id="GO:0005829">
    <property type="term" value="C:cytosol"/>
    <property type="evidence" value="ECO:0007669"/>
    <property type="project" value="TreeGrafter"/>
</dbReference>
<comment type="function">
    <text evidence="11">Catalyzes the anti-1,4-elimination of the C-3 phosphate and the C-6 proR hydrogen from 5-enolpyruvylshikimate-3-phosphate (EPSP) to yield chorismate, which is the branch point compound that serves as the starting substrate for the three terminal pathways of aromatic amino acid biosynthesis. This reaction introduces a second double bond into the aromatic ring system.</text>
</comment>
<comment type="caution">
    <text evidence="13">The sequence shown here is derived from an EMBL/GenBank/DDBJ whole genome shotgun (WGS) entry which is preliminary data.</text>
</comment>
<dbReference type="RefSeq" id="WP_061913200.1">
    <property type="nucleotide sequence ID" value="NZ_DF967971.1"/>
</dbReference>
<evidence type="ECO:0000256" key="7">
    <source>
        <dbReference type="ARBA" id="ARBA00022827"/>
    </source>
</evidence>
<gene>
    <name evidence="11" type="primary">aroC</name>
    <name evidence="13" type="ORF">AC812_09585</name>
</gene>
<keyword evidence="7 11" id="KW-0274">FAD</keyword>
<dbReference type="AlphaFoldDB" id="A0A0P6X773"/>
<dbReference type="Proteomes" id="UP000050514">
    <property type="component" value="Unassembled WGS sequence"/>
</dbReference>
<comment type="similarity">
    <text evidence="2 11 12">Belongs to the chorismate synthase family.</text>
</comment>
<dbReference type="PIRSF" id="PIRSF001456">
    <property type="entry name" value="Chorismate_synth"/>
    <property type="match status" value="1"/>
</dbReference>
<comment type="cofactor">
    <cofactor evidence="11 12">
        <name>FMNH2</name>
        <dbReference type="ChEBI" id="CHEBI:57618"/>
    </cofactor>
    <text evidence="11 12">Reduced FMN (FMNH(2)).</text>
</comment>
<dbReference type="NCBIfam" id="TIGR00033">
    <property type="entry name" value="aroC"/>
    <property type="match status" value="1"/>
</dbReference>
<dbReference type="PROSITE" id="PS00787">
    <property type="entry name" value="CHORISMATE_SYNTHASE_1"/>
    <property type="match status" value="1"/>
</dbReference>
<evidence type="ECO:0000256" key="2">
    <source>
        <dbReference type="ARBA" id="ARBA00008014"/>
    </source>
</evidence>
<keyword evidence="8 11" id="KW-0521">NADP</keyword>
<proteinExistence type="inferred from homology"/>
<evidence type="ECO:0000256" key="10">
    <source>
        <dbReference type="ARBA" id="ARBA00023239"/>
    </source>
</evidence>
<dbReference type="CDD" id="cd07304">
    <property type="entry name" value="Chorismate_synthase"/>
    <property type="match status" value="1"/>
</dbReference>
<keyword evidence="6 11" id="KW-0288">FMN</keyword>
<dbReference type="SUPFAM" id="SSF103263">
    <property type="entry name" value="Chorismate synthase, AroC"/>
    <property type="match status" value="1"/>
</dbReference>
<dbReference type="InterPro" id="IPR035904">
    <property type="entry name" value="Chorismate_synth_AroC_sf"/>
</dbReference>
<dbReference type="FunFam" id="3.60.150.10:FF:000002">
    <property type="entry name" value="Chorismate synthase"/>
    <property type="match status" value="1"/>
</dbReference>
<keyword evidence="5 11" id="KW-0285">Flavoprotein</keyword>
<dbReference type="EC" id="4.2.3.5" evidence="3 11"/>
<dbReference type="GO" id="GO:0009423">
    <property type="term" value="P:chorismate biosynthetic process"/>
    <property type="evidence" value="ECO:0007669"/>
    <property type="project" value="UniProtKB-UniRule"/>
</dbReference>
<dbReference type="PROSITE" id="PS00788">
    <property type="entry name" value="CHORISMATE_SYNTHASE_2"/>
    <property type="match status" value="1"/>
</dbReference>
<dbReference type="PATRIC" id="fig|360411.5.peg.345"/>
<evidence type="ECO:0000256" key="1">
    <source>
        <dbReference type="ARBA" id="ARBA00005044"/>
    </source>
</evidence>
<sequence length="394" mass="42652">MRLQLLTAGESHGPGLTMILEGMPAGLPLDEDTINRDLARRQHGYGAGPRMKIEQDRARLLGGVMDGKTTGAPLSVFIENRDHSRWKDKLIQRFTVPRPGHADLSGVLKYGYDDLRPALERASARETAARVAGGAICRHLLAQFGIRIGGYVISIGEIRADLQALPLEERIQRALTSEVACPDEAAAQAMQARIREIMQARDTLGGVIEAIALGVPPGLGSYVHWERRLDARIAAAVMSIPAIKGVEIGPAFENTTRPGTQVHDPILLADADLYRPGVNSGGLEGGITTGQPIVVRAAMKPIATTLNPQRSVDLAEGREVETRYERSDFCPVPRAVVIVEAMLAFVLADALLEKLGGDSLAEMLPRFAALPRGRLGDVHLREDDPVFWRSEGQA</sequence>
<dbReference type="STRING" id="360411.AC812_09585"/>
<keyword evidence="9 11" id="KW-0057">Aromatic amino acid biosynthesis</keyword>
<name>A0A0P6X773_9CHLR</name>
<dbReference type="Gene3D" id="3.60.150.10">
    <property type="entry name" value="Chorismate synthase AroC"/>
    <property type="match status" value="1"/>
</dbReference>
<dbReference type="GO" id="GO:0009073">
    <property type="term" value="P:aromatic amino acid family biosynthetic process"/>
    <property type="evidence" value="ECO:0007669"/>
    <property type="project" value="UniProtKB-KW"/>
</dbReference>
<dbReference type="GO" id="GO:0010181">
    <property type="term" value="F:FMN binding"/>
    <property type="evidence" value="ECO:0007669"/>
    <property type="project" value="TreeGrafter"/>
</dbReference>
<dbReference type="PANTHER" id="PTHR21085:SF0">
    <property type="entry name" value="CHORISMATE SYNTHASE"/>
    <property type="match status" value="1"/>
</dbReference>
<evidence type="ECO:0000256" key="9">
    <source>
        <dbReference type="ARBA" id="ARBA00023141"/>
    </source>
</evidence>
<comment type="pathway">
    <text evidence="1 11 12">Metabolic intermediate biosynthesis; chorismate biosynthesis; chorismate from D-erythrose 4-phosphate and phosphoenolpyruvate: step 7/7.</text>
</comment>
<evidence type="ECO:0000256" key="3">
    <source>
        <dbReference type="ARBA" id="ARBA00013036"/>
    </source>
</evidence>
<dbReference type="EMBL" id="LGHJ01000015">
    <property type="protein sequence ID" value="KPL75207.1"/>
    <property type="molecule type" value="Genomic_DNA"/>
</dbReference>
<comment type="subunit">
    <text evidence="11">Homotetramer.</text>
</comment>
<comment type="catalytic activity">
    <reaction evidence="11 12">
        <text>5-O-(1-carboxyvinyl)-3-phosphoshikimate = chorismate + phosphate</text>
        <dbReference type="Rhea" id="RHEA:21020"/>
        <dbReference type="ChEBI" id="CHEBI:29748"/>
        <dbReference type="ChEBI" id="CHEBI:43474"/>
        <dbReference type="ChEBI" id="CHEBI:57701"/>
        <dbReference type="EC" id="4.2.3.5"/>
    </reaction>
</comment>
<dbReference type="GO" id="GO:0008652">
    <property type="term" value="P:amino acid biosynthetic process"/>
    <property type="evidence" value="ECO:0007669"/>
    <property type="project" value="UniProtKB-KW"/>
</dbReference>
<keyword evidence="10 11" id="KW-0456">Lyase</keyword>
<evidence type="ECO:0000313" key="13">
    <source>
        <dbReference type="EMBL" id="KPL75207.1"/>
    </source>
</evidence>
<keyword evidence="14" id="KW-1185">Reference proteome</keyword>
<dbReference type="InterPro" id="IPR000453">
    <property type="entry name" value="Chorismate_synth"/>
</dbReference>
<protein>
    <recommendedName>
        <fullName evidence="3 11">Chorismate synthase</fullName>
        <shortName evidence="11">CS</shortName>
        <ecNumber evidence="3 11">4.2.3.5</ecNumber>
    </recommendedName>
    <alternativeName>
        <fullName evidence="11">5-enolpyruvylshikimate-3-phosphate phospholyase</fullName>
    </alternativeName>
</protein>
<comment type="caution">
    <text evidence="11">Lacks conserved residue(s) required for the propagation of feature annotation.</text>
</comment>
<evidence type="ECO:0000256" key="8">
    <source>
        <dbReference type="ARBA" id="ARBA00022857"/>
    </source>
</evidence>
<dbReference type="OrthoDB" id="9771806at2"/>
<dbReference type="InterPro" id="IPR020541">
    <property type="entry name" value="Chorismate_synthase_CS"/>
</dbReference>
<dbReference type="PANTHER" id="PTHR21085">
    <property type="entry name" value="CHORISMATE SYNTHASE"/>
    <property type="match status" value="1"/>
</dbReference>
<dbReference type="Pfam" id="PF01264">
    <property type="entry name" value="Chorismate_synt"/>
    <property type="match status" value="1"/>
</dbReference>
<evidence type="ECO:0000256" key="4">
    <source>
        <dbReference type="ARBA" id="ARBA00022605"/>
    </source>
</evidence>
<evidence type="ECO:0000256" key="12">
    <source>
        <dbReference type="RuleBase" id="RU000605"/>
    </source>
</evidence>
<feature type="binding site" evidence="11">
    <location>
        <position position="285"/>
    </location>
    <ligand>
        <name>FMN</name>
        <dbReference type="ChEBI" id="CHEBI:58210"/>
    </ligand>
</feature>
<evidence type="ECO:0000256" key="6">
    <source>
        <dbReference type="ARBA" id="ARBA00022643"/>
    </source>
</evidence>
<feature type="binding site" evidence="11">
    <location>
        <position position="41"/>
    </location>
    <ligand>
        <name>NADP(+)</name>
        <dbReference type="ChEBI" id="CHEBI:58349"/>
    </ligand>
</feature>
<feature type="binding site" evidence="11">
    <location>
        <position position="326"/>
    </location>
    <ligand>
        <name>FMN</name>
        <dbReference type="ChEBI" id="CHEBI:58210"/>
    </ligand>
</feature>
<feature type="binding site" evidence="11">
    <location>
        <begin position="300"/>
        <end position="304"/>
    </location>
    <ligand>
        <name>FMN</name>
        <dbReference type="ChEBI" id="CHEBI:58210"/>
    </ligand>
</feature>
<keyword evidence="4 11" id="KW-0028">Amino-acid biosynthesis</keyword>
<evidence type="ECO:0000256" key="11">
    <source>
        <dbReference type="HAMAP-Rule" id="MF_00300"/>
    </source>
</evidence>
<dbReference type="GO" id="GO:0004107">
    <property type="term" value="F:chorismate synthase activity"/>
    <property type="evidence" value="ECO:0007669"/>
    <property type="project" value="UniProtKB-UniRule"/>
</dbReference>
<dbReference type="NCBIfam" id="NF003793">
    <property type="entry name" value="PRK05382.1"/>
    <property type="match status" value="1"/>
</dbReference>
<reference evidence="13 14" key="1">
    <citation type="submission" date="2015-07" db="EMBL/GenBank/DDBJ databases">
        <title>Draft genome of Bellilinea caldifistulae DSM 17877.</title>
        <authorList>
            <person name="Hemp J."/>
            <person name="Ward L.M."/>
            <person name="Pace L.A."/>
            <person name="Fischer W.W."/>
        </authorList>
    </citation>
    <scope>NUCLEOTIDE SEQUENCE [LARGE SCALE GENOMIC DNA]</scope>
    <source>
        <strain evidence="13 14">GOMI-1</strain>
    </source>
</reference>
<evidence type="ECO:0000256" key="5">
    <source>
        <dbReference type="ARBA" id="ARBA00022630"/>
    </source>
</evidence>
<dbReference type="UniPathway" id="UPA00053">
    <property type="reaction ID" value="UER00090"/>
</dbReference>
<organism evidence="13 14">
    <name type="scientific">Bellilinea caldifistulae</name>
    <dbReference type="NCBI Taxonomy" id="360411"/>
    <lineage>
        <taxon>Bacteria</taxon>
        <taxon>Bacillati</taxon>
        <taxon>Chloroflexota</taxon>
        <taxon>Anaerolineae</taxon>
        <taxon>Anaerolineales</taxon>
        <taxon>Anaerolineaceae</taxon>
        <taxon>Bellilinea</taxon>
    </lineage>
</organism>